<reference evidence="2" key="2">
    <citation type="submission" date="2025-09" db="UniProtKB">
        <authorList>
            <consortium name="Ensembl"/>
        </authorList>
    </citation>
    <scope>IDENTIFICATION</scope>
</reference>
<feature type="region of interest" description="Disordered" evidence="1">
    <location>
        <begin position="266"/>
        <end position="322"/>
    </location>
</feature>
<dbReference type="Proteomes" id="UP000694388">
    <property type="component" value="Unplaced"/>
</dbReference>
<dbReference type="GeneTree" id="ENSGT00940000167889"/>
<dbReference type="Ensembl" id="ENSEBUT00000027504.1">
    <property type="protein sequence ID" value="ENSEBUP00000026928.1"/>
    <property type="gene ID" value="ENSEBUG00000016560.1"/>
</dbReference>
<protein>
    <submittedName>
        <fullName evidence="2">Uncharacterized protein</fullName>
    </submittedName>
</protein>
<accession>A0A8C4RAW5</accession>
<proteinExistence type="predicted"/>
<organism evidence="2 3">
    <name type="scientific">Eptatretus burgeri</name>
    <name type="common">Inshore hagfish</name>
    <dbReference type="NCBI Taxonomy" id="7764"/>
    <lineage>
        <taxon>Eukaryota</taxon>
        <taxon>Metazoa</taxon>
        <taxon>Chordata</taxon>
        <taxon>Craniata</taxon>
        <taxon>Vertebrata</taxon>
        <taxon>Cyclostomata</taxon>
        <taxon>Myxini</taxon>
        <taxon>Myxiniformes</taxon>
        <taxon>Myxinidae</taxon>
        <taxon>Eptatretinae</taxon>
        <taxon>Eptatretus</taxon>
    </lineage>
</organism>
<evidence type="ECO:0000256" key="1">
    <source>
        <dbReference type="SAM" id="MobiDB-lite"/>
    </source>
</evidence>
<feature type="compositionally biased region" description="Low complexity" evidence="1">
    <location>
        <begin position="424"/>
        <end position="440"/>
    </location>
</feature>
<name>A0A8C4RAW5_EPTBU</name>
<dbReference type="AlphaFoldDB" id="A0A8C4RAW5"/>
<feature type="region of interest" description="Disordered" evidence="1">
    <location>
        <begin position="423"/>
        <end position="470"/>
    </location>
</feature>
<feature type="compositionally biased region" description="Low complexity" evidence="1">
    <location>
        <begin position="271"/>
        <end position="306"/>
    </location>
</feature>
<reference evidence="2" key="1">
    <citation type="submission" date="2025-08" db="UniProtKB">
        <authorList>
            <consortium name="Ensembl"/>
        </authorList>
    </citation>
    <scope>IDENTIFICATION</scope>
</reference>
<evidence type="ECO:0000313" key="3">
    <source>
        <dbReference type="Proteomes" id="UP000694388"/>
    </source>
</evidence>
<keyword evidence="3" id="KW-1185">Reference proteome</keyword>
<evidence type="ECO:0000313" key="2">
    <source>
        <dbReference type="Ensembl" id="ENSEBUP00000026928.1"/>
    </source>
</evidence>
<sequence length="771" mass="82874">MTTWLARSHGDAAYWEGAAGNFRHALGLCCELAGEFVHNFTQHELGWEGLLCSMLRELFHLLVSCISEPAEAISRVGCSCVHYILVVAGPAFSEDMWRLATEALQQAFSATLEPLKDLLACFSSDENGTRNEGYEVKVAAPRLGAASEVDSWRVRAMAQQVFALDGGTAGRDSLDHSLSCVFILELPADGHQTCGTEGAVKRLPFRTLVVRLLSHQVLLQHLHELLVSDHGCTLPCPTSVGSESSPDMTHNVEHSVSFEEAATADQAAQMLSSSTSPTPCSLPPETTTLQNQSSPSSISTPLTTGPLKTRANPGSSFSSETGEKGLGSYTPFMSLLPPHVLAAFLDLPLVSLAAARAFEGRPSLRCLLGRVASAGPGPAASLQRQAAMAAAVYGEALLAALSQTADTDLTANKVKHLLREEQDNMISSDSSVPSSAQSSDTDNEDRSACSQRDNILSGGENGKCGDPSLAVPAPADPADWRWLLMRVKRFYSDMCEAYIQLHLDLADGALRPSEALFLLPISQPDTIWTSPLSSPPAVVATPPTPPPSATNFASLHSTSQGEYVNYTDDLFPAPSLRAPCSPVEGPPGEPCNRWRTGEWWEGAGGRLYTVATDHTVRRLISEYKKRKQRHKQTMLLSSLGKAPAAAPVVIEEPEASPVAEIESDLAQEVDKEIHQVSVASSGHRSRSASQSSACHSAVASRDAEMQLKSWSSMILTLLGQLEPLPDETFTALQPALFPSISQLSCHVANPHVRMAMRDWLGRLGRLYDITL</sequence>
<dbReference type="OMA" id="SHAYWEE"/>